<feature type="region of interest" description="Disordered" evidence="1">
    <location>
        <begin position="222"/>
        <end position="249"/>
    </location>
</feature>
<dbReference type="EMBL" id="JARBHA010000005">
    <property type="protein sequence ID" value="KAJ9700029.1"/>
    <property type="molecule type" value="Genomic_DNA"/>
</dbReference>
<gene>
    <name evidence="2" type="ORF">PVL29_005724</name>
</gene>
<organism evidence="2 3">
    <name type="scientific">Vitis rotundifolia</name>
    <name type="common">Muscadine grape</name>
    <dbReference type="NCBI Taxonomy" id="103349"/>
    <lineage>
        <taxon>Eukaryota</taxon>
        <taxon>Viridiplantae</taxon>
        <taxon>Streptophyta</taxon>
        <taxon>Embryophyta</taxon>
        <taxon>Tracheophyta</taxon>
        <taxon>Spermatophyta</taxon>
        <taxon>Magnoliopsida</taxon>
        <taxon>eudicotyledons</taxon>
        <taxon>Gunneridae</taxon>
        <taxon>Pentapetalae</taxon>
        <taxon>rosids</taxon>
        <taxon>Vitales</taxon>
        <taxon>Vitaceae</taxon>
        <taxon>Viteae</taxon>
        <taxon>Vitis</taxon>
    </lineage>
</organism>
<proteinExistence type="predicted"/>
<dbReference type="Pfam" id="PF11360">
    <property type="entry name" value="DUF3110"/>
    <property type="match status" value="1"/>
</dbReference>
<keyword evidence="3" id="KW-1185">Reference proteome</keyword>
<sequence length="952" mass="102492">MDSSDLKSPYSSTTSALSTIIRLSSTTSVGSLTFTGEPTSFTYTASLLLNSELLCSPTSLPFNPVPWLSSSLEGHFTFSFNFKVSSAISSLFTAEASLIASSVLSKSLRSTKSLTDCSTKDFAFSEPRTSFPTPMKTSGLTFIRGCKSSSSIPSTLNLGTLSISSKTRMPVILPAPENPLSSTSLSSSSPLPLSQSSSIDKRAVGMLVSSSGAARNGLARTYSSTSSLPTDVSSSGNPTNGLSDAVSNSNSSSSLIMRPLSLPLVLIALSSFLTYTSKSESRERGALIGRKPGKYPGLGCRLGNGPNGPKLRVPGKAQPTYQNHCPEGALSRESKAATALAMVGAHCTTFSFLTPATTTVGAATAIVQRKAIILSSTSKSFPLKPRKRKNYLRPKLLETLTIPYPNTTLLPQESPLPIESHEILQEISFDQTSGESFTLVVGDDDKTAHQNETESRQFLLSPTSGPAKVENGEVGKFSTGSLLKLGLYLVGIFVFQTICAVWVLGSADSDQAHEISDSESKGSQLGANERNKGKFLLDVGGKFFGKKIGNKSSHAVYLNESELEEKIVEIRAMANEARESEGKKLKNNGMNSYLEEAGGGDADEDAISSIRSGIQEEVDTRLLKLQKRLNATREKSPLPLVSHLNKFGKVENRVTGDHSDVAELNRTLMFKKKMKFRNAPSMPRNDPKGFQPLENSDISKKKKSSSSTVDRIVDLPAGNSQQNDSSSSEEDCGRNALSKESSSLQNHGKKLEKGREGKKMGGIVNPEFGNVKRQSSERETKNSQSFTKENQNTVTKPNAVLSRNGSSNCKKVGSKPVAKGSRDKSSDIKADLWWLHLPYVIAVLMQRGSNHEGQGGLYTLKATSHESDPIDPSYTVAFEDRGDATNFCYLLESFFEELGDFSADIVPLSTKELHEAVKSDGMKVIVVMKGQLQLYAGQPLADVELALRSLVE</sequence>
<reference evidence="2 3" key="1">
    <citation type="journal article" date="2023" name="BMC Biotechnol.">
        <title>Vitis rotundifolia cv Carlos genome sequencing.</title>
        <authorList>
            <person name="Huff M."/>
            <person name="Hulse-Kemp A."/>
            <person name="Scheffler B."/>
            <person name="Youngblood R."/>
            <person name="Simpson S."/>
            <person name="Babiker E."/>
            <person name="Staton M."/>
        </authorList>
    </citation>
    <scope>NUCLEOTIDE SEQUENCE [LARGE SCALE GENOMIC DNA]</scope>
    <source>
        <tissue evidence="2">Leaf</tissue>
    </source>
</reference>
<feature type="compositionally biased region" description="Low complexity" evidence="1">
    <location>
        <begin position="223"/>
        <end position="235"/>
    </location>
</feature>
<feature type="region of interest" description="Disordered" evidence="1">
    <location>
        <begin position="174"/>
        <end position="196"/>
    </location>
</feature>
<evidence type="ECO:0000256" key="1">
    <source>
        <dbReference type="SAM" id="MobiDB-lite"/>
    </source>
</evidence>
<name>A0AA39DXU0_VITRO</name>
<evidence type="ECO:0000313" key="2">
    <source>
        <dbReference type="EMBL" id="KAJ9700029.1"/>
    </source>
</evidence>
<evidence type="ECO:0000313" key="3">
    <source>
        <dbReference type="Proteomes" id="UP001168098"/>
    </source>
</evidence>
<feature type="compositionally biased region" description="Low complexity" evidence="1">
    <location>
        <begin position="179"/>
        <end position="196"/>
    </location>
</feature>
<feature type="compositionally biased region" description="Polar residues" evidence="1">
    <location>
        <begin position="236"/>
        <end position="246"/>
    </location>
</feature>
<dbReference type="Proteomes" id="UP001168098">
    <property type="component" value="Unassembled WGS sequence"/>
</dbReference>
<protein>
    <submittedName>
        <fullName evidence="2">Uncharacterized protein</fullName>
    </submittedName>
</protein>
<comment type="caution">
    <text evidence="2">The sequence shown here is derived from an EMBL/GenBank/DDBJ whole genome shotgun (WGS) entry which is preliminary data.</text>
</comment>
<dbReference type="PANTHER" id="PTHR34962:SF3">
    <property type="entry name" value="ABC SUBFAMILY C PROTEIN"/>
    <property type="match status" value="1"/>
</dbReference>
<dbReference type="InterPro" id="IPR021503">
    <property type="entry name" value="DUF3110"/>
</dbReference>
<feature type="compositionally biased region" description="Basic and acidic residues" evidence="1">
    <location>
        <begin position="749"/>
        <end position="759"/>
    </location>
</feature>
<dbReference type="PANTHER" id="PTHR34962">
    <property type="entry name" value="EMBRYO DEFECTIVE 1703-RELATED"/>
    <property type="match status" value="1"/>
</dbReference>
<feature type="compositionally biased region" description="Polar residues" evidence="1">
    <location>
        <begin position="782"/>
        <end position="809"/>
    </location>
</feature>
<dbReference type="AlphaFoldDB" id="A0AA39DXU0"/>
<accession>A0AA39DXU0</accession>
<feature type="region of interest" description="Disordered" evidence="1">
    <location>
        <begin position="675"/>
        <end position="823"/>
    </location>
</feature>